<keyword evidence="3 5" id="KW-1133">Transmembrane helix</keyword>
<feature type="transmembrane region" description="Helical" evidence="5">
    <location>
        <begin position="499"/>
        <end position="520"/>
    </location>
</feature>
<sequence>MGFDCSTFSNEYAIRTQVRGGAPLRLARGYILDRKMDLTDAQWSSFRLFIPLLAILSILFLMVSLSIKRVTSSKVALHMYYILISLPLLLYLFKLSIVFPLAIYTVNYMISRIFQHRRLNVVITWIFNLAILFSSKYYDGYRFYQMFGPDYLYLDDHRGVLRWEVYFNIMFCRLISYNVDYHDSCVSYQQKQDGTSSKVEIKSEWDEVRQRMSEEFDLVDDFGILRYFSYLLYVPLFIAGPVISYSAFISYVERKPQQQVNTRERIISTIQVVIYMAILDIGLHFIYAAGLNDKGAWKTGPNSILERYGIEQMSAVRAATTGFATLLYMYMKFLVIWRFFRVWALWDGVNPPENMNRCIINNNTVSGFWRSWHSSLNVWIVKYIYVPMGGSRNKFWSVWVIFTFIALWHDLMYRWLAWAALNCVLFFLEAIVVNIVSKMKLVVWIKDISNHSTRPYYNVLVACCCATTQMGMVLANLAIMYGFEDSFEFVKRVFWGEDYMFMMCSSMIVFFSISQVNLWIRERERIRGIKSF</sequence>
<feature type="transmembrane region" description="Helical" evidence="5">
    <location>
        <begin position="272"/>
        <end position="290"/>
    </location>
</feature>
<name>A0AAW2YK79_9EUKA</name>
<keyword evidence="7" id="KW-1185">Reference proteome</keyword>
<proteinExistence type="predicted"/>
<dbReference type="EMBL" id="JAOPGA020000167">
    <property type="protein sequence ID" value="KAL0477418.1"/>
    <property type="molecule type" value="Genomic_DNA"/>
</dbReference>
<keyword evidence="4 5" id="KW-0472">Membrane</keyword>
<comment type="subcellular location">
    <subcellularLocation>
        <location evidence="1">Membrane</location>
        <topology evidence="1">Multi-pass membrane protein</topology>
    </subcellularLocation>
</comment>
<keyword evidence="2 5" id="KW-0812">Transmembrane</keyword>
<dbReference type="GO" id="GO:0005783">
    <property type="term" value="C:endoplasmic reticulum"/>
    <property type="evidence" value="ECO:0007669"/>
    <property type="project" value="TreeGrafter"/>
</dbReference>
<dbReference type="InterPro" id="IPR004299">
    <property type="entry name" value="MBOAT_fam"/>
</dbReference>
<feature type="transmembrane region" description="Helical" evidence="5">
    <location>
        <begin position="310"/>
        <end position="331"/>
    </location>
</feature>
<dbReference type="Proteomes" id="UP001431209">
    <property type="component" value="Unassembled WGS sequence"/>
</dbReference>
<reference evidence="6 7" key="1">
    <citation type="submission" date="2024-03" db="EMBL/GenBank/DDBJ databases">
        <title>The Acrasis kona genome and developmental transcriptomes reveal deep origins of eukaryotic multicellular pathways.</title>
        <authorList>
            <person name="Sheikh S."/>
            <person name="Fu C.-J."/>
            <person name="Brown M.W."/>
            <person name="Baldauf S.L."/>
        </authorList>
    </citation>
    <scope>NUCLEOTIDE SEQUENCE [LARGE SCALE GENOMIC DNA]</scope>
    <source>
        <strain evidence="6 7">ATCC MYA-3509</strain>
    </source>
</reference>
<dbReference type="PANTHER" id="PTHR13285:SF18">
    <property type="entry name" value="PROTEIN-CYSTEINE N-PALMITOYLTRANSFERASE RASP"/>
    <property type="match status" value="1"/>
</dbReference>
<dbReference type="GO" id="GO:0016746">
    <property type="term" value="F:acyltransferase activity"/>
    <property type="evidence" value="ECO:0007669"/>
    <property type="project" value="TreeGrafter"/>
</dbReference>
<evidence type="ECO:0000256" key="4">
    <source>
        <dbReference type="ARBA" id="ARBA00023136"/>
    </source>
</evidence>
<comment type="caution">
    <text evidence="6">The sequence shown here is derived from an EMBL/GenBank/DDBJ whole genome shotgun (WGS) entry which is preliminary data.</text>
</comment>
<feature type="transmembrane region" description="Helical" evidence="5">
    <location>
        <begin position="230"/>
        <end position="252"/>
    </location>
</feature>
<accession>A0AAW2YK79</accession>
<feature type="transmembrane region" description="Helical" evidence="5">
    <location>
        <begin position="119"/>
        <end position="138"/>
    </location>
</feature>
<evidence type="ECO:0000256" key="3">
    <source>
        <dbReference type="ARBA" id="ARBA00022989"/>
    </source>
</evidence>
<gene>
    <name evidence="6" type="ORF">AKO1_005797</name>
</gene>
<feature type="transmembrane region" description="Helical" evidence="5">
    <location>
        <begin position="48"/>
        <end position="67"/>
    </location>
</feature>
<feature type="transmembrane region" description="Helical" evidence="5">
    <location>
        <begin position="79"/>
        <end position="107"/>
    </location>
</feature>
<protein>
    <submittedName>
        <fullName evidence="6">Membrane-bound O-acyltransferase</fullName>
    </submittedName>
</protein>
<feature type="transmembrane region" description="Helical" evidence="5">
    <location>
        <begin position="415"/>
        <end position="436"/>
    </location>
</feature>
<dbReference type="Pfam" id="PF03062">
    <property type="entry name" value="MBOAT"/>
    <property type="match status" value="1"/>
</dbReference>
<feature type="transmembrane region" description="Helical" evidence="5">
    <location>
        <begin position="393"/>
        <end position="409"/>
    </location>
</feature>
<evidence type="ECO:0000313" key="7">
    <source>
        <dbReference type="Proteomes" id="UP001431209"/>
    </source>
</evidence>
<dbReference type="PANTHER" id="PTHR13285">
    <property type="entry name" value="ACYLTRANSFERASE"/>
    <property type="match status" value="1"/>
</dbReference>
<organism evidence="6 7">
    <name type="scientific">Acrasis kona</name>
    <dbReference type="NCBI Taxonomy" id="1008807"/>
    <lineage>
        <taxon>Eukaryota</taxon>
        <taxon>Discoba</taxon>
        <taxon>Heterolobosea</taxon>
        <taxon>Tetramitia</taxon>
        <taxon>Eutetramitia</taxon>
        <taxon>Acrasidae</taxon>
        <taxon>Acrasis</taxon>
    </lineage>
</organism>
<evidence type="ECO:0000313" key="6">
    <source>
        <dbReference type="EMBL" id="KAL0477418.1"/>
    </source>
</evidence>
<evidence type="ECO:0000256" key="5">
    <source>
        <dbReference type="SAM" id="Phobius"/>
    </source>
</evidence>
<dbReference type="InterPro" id="IPR051085">
    <property type="entry name" value="MB_O-acyltransferase"/>
</dbReference>
<dbReference type="GO" id="GO:0016020">
    <property type="term" value="C:membrane"/>
    <property type="evidence" value="ECO:0007669"/>
    <property type="project" value="UniProtKB-SubCell"/>
</dbReference>
<feature type="transmembrane region" description="Helical" evidence="5">
    <location>
        <begin position="456"/>
        <end position="479"/>
    </location>
</feature>
<evidence type="ECO:0000256" key="2">
    <source>
        <dbReference type="ARBA" id="ARBA00022692"/>
    </source>
</evidence>
<evidence type="ECO:0000256" key="1">
    <source>
        <dbReference type="ARBA" id="ARBA00004141"/>
    </source>
</evidence>
<dbReference type="AlphaFoldDB" id="A0AAW2YK79"/>